<sequence length="127" mass="14297">MRNATNPATLIFDGDCGFCTSAARHFEKRSFVPLTITPWQRTNLEKVGLTDAQAREQVYLFRDGELFGGHECFAELMRIQGDPFHRLVARTMRAPGIRVLSAAGYRFVARNRHRLPGGTPACEMPTE</sequence>
<accession>A0A6J6D4J8</accession>
<name>A0A6J6D4J8_9ZZZZ</name>
<evidence type="ECO:0000313" key="1">
    <source>
        <dbReference type="EMBL" id="CAB4558692.1"/>
    </source>
</evidence>
<dbReference type="InterPro" id="IPR007263">
    <property type="entry name" value="DCC1-like"/>
</dbReference>
<organism evidence="1">
    <name type="scientific">freshwater metagenome</name>
    <dbReference type="NCBI Taxonomy" id="449393"/>
    <lineage>
        <taxon>unclassified sequences</taxon>
        <taxon>metagenomes</taxon>
        <taxon>ecological metagenomes</taxon>
    </lineage>
</organism>
<reference evidence="1" key="1">
    <citation type="submission" date="2020-05" db="EMBL/GenBank/DDBJ databases">
        <authorList>
            <person name="Chiriac C."/>
            <person name="Salcher M."/>
            <person name="Ghai R."/>
            <person name="Kavagutti S V."/>
        </authorList>
    </citation>
    <scope>NUCLEOTIDE SEQUENCE</scope>
</reference>
<gene>
    <name evidence="1" type="ORF">UFOPK1591_00573</name>
</gene>
<dbReference type="GO" id="GO:0015035">
    <property type="term" value="F:protein-disulfide reductase activity"/>
    <property type="evidence" value="ECO:0007669"/>
    <property type="project" value="InterPro"/>
</dbReference>
<proteinExistence type="predicted"/>
<protein>
    <submittedName>
        <fullName evidence="1">Unannotated protein</fullName>
    </submittedName>
</protein>
<dbReference type="EMBL" id="CAEZTD010000032">
    <property type="protein sequence ID" value="CAB4558692.1"/>
    <property type="molecule type" value="Genomic_DNA"/>
</dbReference>
<dbReference type="Pfam" id="PF04134">
    <property type="entry name" value="DCC1-like"/>
    <property type="match status" value="1"/>
</dbReference>
<dbReference type="AlphaFoldDB" id="A0A6J6D4J8"/>